<dbReference type="Gene3D" id="3.30.70.270">
    <property type="match status" value="1"/>
</dbReference>
<evidence type="ECO:0000313" key="4">
    <source>
        <dbReference type="EMBL" id="MCB8880608.1"/>
    </source>
</evidence>
<dbReference type="PANTHER" id="PTHR45138">
    <property type="entry name" value="REGULATORY COMPONENTS OF SENSORY TRANSDUCTION SYSTEM"/>
    <property type="match status" value="1"/>
</dbReference>
<dbReference type="GO" id="GO:1902201">
    <property type="term" value="P:negative regulation of bacterial-type flagellum-dependent cell motility"/>
    <property type="evidence" value="ECO:0007669"/>
    <property type="project" value="TreeGrafter"/>
</dbReference>
<dbReference type="Proteomes" id="UP000721844">
    <property type="component" value="Unassembled WGS sequence"/>
</dbReference>
<evidence type="ECO:0000256" key="2">
    <source>
        <dbReference type="ARBA" id="ARBA00034247"/>
    </source>
</evidence>
<dbReference type="GO" id="GO:0005886">
    <property type="term" value="C:plasma membrane"/>
    <property type="evidence" value="ECO:0007669"/>
    <property type="project" value="TreeGrafter"/>
</dbReference>
<reference evidence="4 5" key="1">
    <citation type="journal article" date="2021" name="Microorganisms">
        <title>Acidisoma silvae sp. nov. and Acidisomacellulosilytica sp. nov., Two Acidophilic Bacteria Isolated from Decaying Wood, Hydrolyzing Cellulose and Producing Poly-3-hydroxybutyrate.</title>
        <authorList>
            <person name="Mieszkin S."/>
            <person name="Pouder E."/>
            <person name="Uroz S."/>
            <person name="Simon-Colin C."/>
            <person name="Alain K."/>
        </authorList>
    </citation>
    <scope>NUCLEOTIDE SEQUENCE [LARGE SCALE GENOMIC DNA]</scope>
    <source>
        <strain evidence="4 5">HW T5.17</strain>
    </source>
</reference>
<organism evidence="4 5">
    <name type="scientific">Acidisoma cellulosilyticum</name>
    <dbReference type="NCBI Taxonomy" id="2802395"/>
    <lineage>
        <taxon>Bacteria</taxon>
        <taxon>Pseudomonadati</taxon>
        <taxon>Pseudomonadota</taxon>
        <taxon>Alphaproteobacteria</taxon>
        <taxon>Acetobacterales</taxon>
        <taxon>Acidocellaceae</taxon>
        <taxon>Acidisoma</taxon>
    </lineage>
</organism>
<dbReference type="InterPro" id="IPR050469">
    <property type="entry name" value="Diguanylate_Cyclase"/>
</dbReference>
<dbReference type="Pfam" id="PF00990">
    <property type="entry name" value="GGDEF"/>
    <property type="match status" value="1"/>
</dbReference>
<dbReference type="InterPro" id="IPR000160">
    <property type="entry name" value="GGDEF_dom"/>
</dbReference>
<dbReference type="InterPro" id="IPR011990">
    <property type="entry name" value="TPR-like_helical_dom_sf"/>
</dbReference>
<gene>
    <name evidence="4" type="ORF">ACELLULO517_10215</name>
</gene>
<dbReference type="SUPFAM" id="SSF48452">
    <property type="entry name" value="TPR-like"/>
    <property type="match status" value="2"/>
</dbReference>
<dbReference type="GO" id="GO:0052621">
    <property type="term" value="F:diguanylate cyclase activity"/>
    <property type="evidence" value="ECO:0007669"/>
    <property type="project" value="UniProtKB-EC"/>
</dbReference>
<dbReference type="AlphaFoldDB" id="A0A964E452"/>
<dbReference type="RefSeq" id="WP_227307270.1">
    <property type="nucleotide sequence ID" value="NZ_JAESVA010000003.1"/>
</dbReference>
<dbReference type="EC" id="2.7.7.65" evidence="1"/>
<evidence type="ECO:0000259" key="3">
    <source>
        <dbReference type="PROSITE" id="PS50887"/>
    </source>
</evidence>
<protein>
    <recommendedName>
        <fullName evidence="1">diguanylate cyclase</fullName>
        <ecNumber evidence="1">2.7.7.65</ecNumber>
    </recommendedName>
</protein>
<evidence type="ECO:0000313" key="5">
    <source>
        <dbReference type="Proteomes" id="UP000721844"/>
    </source>
</evidence>
<proteinExistence type="predicted"/>
<dbReference type="SMART" id="SM00267">
    <property type="entry name" value="GGDEF"/>
    <property type="match status" value="1"/>
</dbReference>
<dbReference type="InterPro" id="IPR029787">
    <property type="entry name" value="Nucleotide_cyclase"/>
</dbReference>
<dbReference type="GO" id="GO:0043709">
    <property type="term" value="P:cell adhesion involved in single-species biofilm formation"/>
    <property type="evidence" value="ECO:0007669"/>
    <property type="project" value="TreeGrafter"/>
</dbReference>
<dbReference type="Gene3D" id="1.25.40.10">
    <property type="entry name" value="Tetratricopeptide repeat domain"/>
    <property type="match status" value="1"/>
</dbReference>
<comment type="catalytic activity">
    <reaction evidence="2">
        <text>2 GTP = 3',3'-c-di-GMP + 2 diphosphate</text>
        <dbReference type="Rhea" id="RHEA:24898"/>
        <dbReference type="ChEBI" id="CHEBI:33019"/>
        <dbReference type="ChEBI" id="CHEBI:37565"/>
        <dbReference type="ChEBI" id="CHEBI:58805"/>
        <dbReference type="EC" id="2.7.7.65"/>
    </reaction>
</comment>
<dbReference type="PANTHER" id="PTHR45138:SF9">
    <property type="entry name" value="DIGUANYLATE CYCLASE DGCM-RELATED"/>
    <property type="match status" value="1"/>
</dbReference>
<keyword evidence="5" id="KW-1185">Reference proteome</keyword>
<sequence length="564" mass="62693">MTEDGSRSNKTRITPFTAMWPGLEQAWDLSCTGRVEAALALAQKVHEEAVAADDQVVRASAASHLGWYCFMQGYYEEGLLHVLSACDFYNALGDRPRESWSRGIHAWLLIEVGSPNEALDEAMRALELAEIAQEERAICFALNVVGVVFWMLGSLDRAQEFAGRAVVLARSIGDPVDLARWLINLADIEALVWKQSRETTSLDRIIGLAEEALQLTRETGDAWASRLVICSLTEYRLLAGELVAAADILAEWDEVEGGSGTRSRIYYLYARGKLEMAARTLPDATRTLTECVTLTAEVSDFEIGVPACELLSEAWAATGDFAEALTWHREFHARYVRKHTETALIRSRVAAIQYETRHLQARVEAERSRADGLEEMNSALAQEAAVLMSASMEDVLTGLPNRRGLERALLALGGHTAIAYAVGMIDLDHFKQVNDSFSHAVGDEVLRQVASLLRVGTRGRDRLFRYGGEEFVLLVEGADTVMAARTCHRICQLMRNWDWSRIHPRLQVRLSIGIAHAEECASPAEVMALADERLYQAKNAGRDRVVMHGPVMREPSLTQSPRFH</sequence>
<dbReference type="PROSITE" id="PS50887">
    <property type="entry name" value="GGDEF"/>
    <property type="match status" value="1"/>
</dbReference>
<accession>A0A964E452</accession>
<dbReference type="NCBIfam" id="TIGR00254">
    <property type="entry name" value="GGDEF"/>
    <property type="match status" value="1"/>
</dbReference>
<dbReference type="FunFam" id="3.30.70.270:FF:000001">
    <property type="entry name" value="Diguanylate cyclase domain protein"/>
    <property type="match status" value="1"/>
</dbReference>
<name>A0A964E452_9PROT</name>
<dbReference type="SUPFAM" id="SSF55073">
    <property type="entry name" value="Nucleotide cyclase"/>
    <property type="match status" value="1"/>
</dbReference>
<feature type="domain" description="GGDEF" evidence="3">
    <location>
        <begin position="418"/>
        <end position="550"/>
    </location>
</feature>
<dbReference type="InterPro" id="IPR043128">
    <property type="entry name" value="Rev_trsase/Diguanyl_cyclase"/>
</dbReference>
<evidence type="ECO:0000256" key="1">
    <source>
        <dbReference type="ARBA" id="ARBA00012528"/>
    </source>
</evidence>
<dbReference type="EMBL" id="JAESVA010000003">
    <property type="protein sequence ID" value="MCB8880608.1"/>
    <property type="molecule type" value="Genomic_DNA"/>
</dbReference>
<comment type="caution">
    <text evidence="4">The sequence shown here is derived from an EMBL/GenBank/DDBJ whole genome shotgun (WGS) entry which is preliminary data.</text>
</comment>
<dbReference type="CDD" id="cd01949">
    <property type="entry name" value="GGDEF"/>
    <property type="match status" value="1"/>
</dbReference>